<dbReference type="SMART" id="SM00382">
    <property type="entry name" value="AAA"/>
    <property type="match status" value="2"/>
</dbReference>
<comment type="caution">
    <text evidence="7">The sequence shown here is derived from an EMBL/GenBank/DDBJ whole genome shotgun (WGS) entry which is preliminary data.</text>
</comment>
<feature type="domain" description="AAA+ ATPase" evidence="6">
    <location>
        <begin position="186"/>
        <end position="329"/>
    </location>
</feature>
<dbReference type="InterPro" id="IPR002182">
    <property type="entry name" value="NB-ARC"/>
</dbReference>
<dbReference type="InterPro" id="IPR027417">
    <property type="entry name" value="P-loop_NTPase"/>
</dbReference>
<dbReference type="Pfam" id="PF18052">
    <property type="entry name" value="Rx_N"/>
    <property type="match status" value="1"/>
</dbReference>
<evidence type="ECO:0000256" key="2">
    <source>
        <dbReference type="ARBA" id="ARBA00022737"/>
    </source>
</evidence>
<dbReference type="PRINTS" id="PR00364">
    <property type="entry name" value="DISEASERSIST"/>
</dbReference>
<organism evidence="7 8">
    <name type="scientific">Salix dunnii</name>
    <dbReference type="NCBI Taxonomy" id="1413687"/>
    <lineage>
        <taxon>Eukaryota</taxon>
        <taxon>Viridiplantae</taxon>
        <taxon>Streptophyta</taxon>
        <taxon>Embryophyta</taxon>
        <taxon>Tracheophyta</taxon>
        <taxon>Spermatophyta</taxon>
        <taxon>Magnoliopsida</taxon>
        <taxon>eudicotyledons</taxon>
        <taxon>Gunneridae</taxon>
        <taxon>Pentapetalae</taxon>
        <taxon>rosids</taxon>
        <taxon>fabids</taxon>
        <taxon>Malpighiales</taxon>
        <taxon>Salicaceae</taxon>
        <taxon>Saliceae</taxon>
        <taxon>Salix</taxon>
    </lineage>
</organism>
<dbReference type="InterPro" id="IPR055414">
    <property type="entry name" value="LRR_R13L4/SHOC2-like"/>
</dbReference>
<dbReference type="Gene3D" id="3.40.50.300">
    <property type="entry name" value="P-loop containing nucleotide triphosphate hydrolases"/>
    <property type="match status" value="2"/>
</dbReference>
<dbReference type="PANTHER" id="PTHR36766">
    <property type="entry name" value="PLANT BROAD-SPECTRUM MILDEW RESISTANCE PROTEIN RPW8"/>
    <property type="match status" value="1"/>
</dbReference>
<evidence type="ECO:0000259" key="6">
    <source>
        <dbReference type="SMART" id="SM00382"/>
    </source>
</evidence>
<dbReference type="InterPro" id="IPR032675">
    <property type="entry name" value="LRR_dom_sf"/>
</dbReference>
<dbReference type="InterPro" id="IPR058922">
    <property type="entry name" value="WHD_DRP"/>
</dbReference>
<keyword evidence="2" id="KW-0677">Repeat</keyword>
<dbReference type="PANTHER" id="PTHR36766:SF70">
    <property type="entry name" value="DISEASE RESISTANCE PROTEIN RGA4"/>
    <property type="match status" value="1"/>
</dbReference>
<dbReference type="Pfam" id="PF25019">
    <property type="entry name" value="LRR_R13L1-DRL21"/>
    <property type="match status" value="1"/>
</dbReference>
<dbReference type="CDD" id="cd14798">
    <property type="entry name" value="RX-CC_like"/>
    <property type="match status" value="1"/>
</dbReference>
<evidence type="ECO:0000256" key="3">
    <source>
        <dbReference type="ARBA" id="ARBA00022741"/>
    </source>
</evidence>
<dbReference type="FunFam" id="3.40.50.300:FF:001091">
    <property type="entry name" value="Probable disease resistance protein At1g61300"/>
    <property type="match status" value="1"/>
</dbReference>
<dbReference type="InterPro" id="IPR036388">
    <property type="entry name" value="WH-like_DNA-bd_sf"/>
</dbReference>
<feature type="domain" description="AAA+ ATPase" evidence="6">
    <location>
        <begin position="939"/>
        <end position="1082"/>
    </location>
</feature>
<reference evidence="7 8" key="1">
    <citation type="submission" date="2020-10" db="EMBL/GenBank/DDBJ databases">
        <title>Plant Genome Project.</title>
        <authorList>
            <person name="Zhang R.-G."/>
        </authorList>
    </citation>
    <scope>NUCLEOTIDE SEQUENCE [LARGE SCALE GENOMIC DNA]</scope>
    <source>
        <strain evidence="7">FAFU-HL-1</strain>
        <tissue evidence="7">Leaf</tissue>
    </source>
</reference>
<evidence type="ECO:0000256" key="5">
    <source>
        <dbReference type="ARBA" id="ARBA00022840"/>
    </source>
</evidence>
<dbReference type="InterPro" id="IPR042197">
    <property type="entry name" value="Apaf_helical"/>
</dbReference>
<dbReference type="Gene3D" id="1.10.8.430">
    <property type="entry name" value="Helical domain of apoptotic protease-activating factors"/>
    <property type="match status" value="2"/>
</dbReference>
<dbReference type="GO" id="GO:0043531">
    <property type="term" value="F:ADP binding"/>
    <property type="evidence" value="ECO:0007669"/>
    <property type="project" value="InterPro"/>
</dbReference>
<dbReference type="Pfam" id="PF23598">
    <property type="entry name" value="LRR_14"/>
    <property type="match status" value="1"/>
</dbReference>
<evidence type="ECO:0000313" key="8">
    <source>
        <dbReference type="Proteomes" id="UP000657918"/>
    </source>
</evidence>
<accession>A0A835MNR2</accession>
<dbReference type="Proteomes" id="UP000657918">
    <property type="component" value="Unassembled WGS sequence"/>
</dbReference>
<dbReference type="InterPro" id="IPR041118">
    <property type="entry name" value="Rx_N"/>
</dbReference>
<dbReference type="InterPro" id="IPR056789">
    <property type="entry name" value="LRR_R13L1-DRL21"/>
</dbReference>
<dbReference type="Gene3D" id="1.20.5.4130">
    <property type="match status" value="1"/>
</dbReference>
<dbReference type="GO" id="GO:0006952">
    <property type="term" value="P:defense response"/>
    <property type="evidence" value="ECO:0007669"/>
    <property type="project" value="UniProtKB-KW"/>
</dbReference>
<keyword evidence="5" id="KW-0067">ATP-binding</keyword>
<keyword evidence="8" id="KW-1185">Reference proteome</keyword>
<proteinExistence type="predicted"/>
<evidence type="ECO:0000313" key="7">
    <source>
        <dbReference type="EMBL" id="KAF9670819.1"/>
    </source>
</evidence>
<gene>
    <name evidence="7" type="ORF">SADUNF_Sadunf13G0108400</name>
</gene>
<dbReference type="GO" id="GO:0005524">
    <property type="term" value="F:ATP binding"/>
    <property type="evidence" value="ECO:0007669"/>
    <property type="project" value="UniProtKB-KW"/>
</dbReference>
<dbReference type="EMBL" id="JADGMS010000013">
    <property type="protein sequence ID" value="KAF9670819.1"/>
    <property type="molecule type" value="Genomic_DNA"/>
</dbReference>
<keyword evidence="4" id="KW-0611">Plant defense</keyword>
<dbReference type="Gene3D" id="1.10.10.10">
    <property type="entry name" value="Winged helix-like DNA-binding domain superfamily/Winged helix DNA-binding domain"/>
    <property type="match status" value="1"/>
</dbReference>
<dbReference type="SUPFAM" id="SSF52540">
    <property type="entry name" value="P-loop containing nucleoside triphosphate hydrolases"/>
    <property type="match status" value="2"/>
</dbReference>
<protein>
    <recommendedName>
        <fullName evidence="6">AAA+ ATPase domain-containing protein</fullName>
    </recommendedName>
</protein>
<dbReference type="Pfam" id="PF23559">
    <property type="entry name" value="WHD_DRP"/>
    <property type="match status" value="1"/>
</dbReference>
<keyword evidence="3" id="KW-0547">Nucleotide-binding</keyword>
<name>A0A835MNR2_9ROSI</name>
<dbReference type="InterPro" id="IPR003593">
    <property type="entry name" value="AAA+_ATPase"/>
</dbReference>
<dbReference type="GO" id="GO:0051707">
    <property type="term" value="P:response to other organism"/>
    <property type="evidence" value="ECO:0007669"/>
    <property type="project" value="UniProtKB-ARBA"/>
</dbReference>
<evidence type="ECO:0000256" key="1">
    <source>
        <dbReference type="ARBA" id="ARBA00022614"/>
    </source>
</evidence>
<dbReference type="OrthoDB" id="1896560at2759"/>
<dbReference type="SUPFAM" id="SSF52058">
    <property type="entry name" value="L domain-like"/>
    <property type="match status" value="3"/>
</dbReference>
<sequence length="1447" mass="162339">MAAELFLTFAMQETVKKVSSIATEGIRLVWGLKGKLRKLHESLTMIQAVLQEAATRPVTDKPVKLLLEKLQDVVYHAEDVLDDFAYEILRKDQKKGKVRDWFSLHNPVAFHLSMGQKVKEINGSLDEIQRLATRCGLGLTAPQHANGTPEINLDRETESSSEVVVGRDSDVVKILNLLTGSIDQKVLSVIPIVGMAGLGKTAIAKKICELATEKKHFDVTLWVCASNDFNKRRILGEMLQKIDENTGGLSNLDAILKKLQQKLENKTFLLVLDDVWNEDHGMWDDLKDLLLKINKKNGNAVVVTTRSKQVAGVMETSPGSQHEPGKLSDDQCWSIIKKKVSRGGGATIASDLESIGKDIAKKCGGLPLLDKVLGGTLHGKQAQEYGIITSCKMHDLVHDLALQVSKSETLNVKAGSALDGASHIRHLNLISCGDVESIFGLVNARKLRTVFSMVDVFNRPHKFKSLRTLKLRSFSITELPDSICKLRHLRYIDVSGSTIIALPESIIKLYHLETLRLKNYRECRQLSTIGCLPRLKILEIGGMGTVKRIDNEFYSSGGRAGVLFPALKELALSDMGGLEEWMLPCGEGDQVFSCLEKLRIERCGKLKSIPIRGLSSLVEFEIQECDELRYLSGEFHGFTSLQLLRIEGCGKLESIPSIQHCTSLVELRWRCRELITIPSDFRELRSSLKKLIIRSCKLGALPSGLQWCTSLEELVIWNWGELIHINDLQELSSLRILRIESCDKLISIDWLGLRQLHSLVSLAIGECRSLSDFPKEDCMGSLTQLRELDIGGFSKELEAFPAGLVNSFQHLNLSGSLESLWIRGWDKLKSVPHQIQHLTALKTLAICDFNGEEFEEALPDWLANLSSLRSLDIFECKNLKHLPSSTVIQRLSKLETLCIYGCPLLEENCRKEENGFVVGRDDDVYKILKLLSGSIDQQVLPVVRIVGMAGLGKTTIAKKICELATEKKHFEVALWVCACNNFNKRRILGEMLQKIDEHTGGLSNLDAILKKLQQKLENNTFLLVLDDAWNEDLGMWDDLKDLLLKINKKNGNAVVVTTRSTEVVDMMETSLGSQHKPGKLSDDQCWSIIKEKVSRGGGETIASGLESIGNDIAKNCGGLPLLAKVLGGTLHGKQAQEWQSILHSRIWDTEDENKVMRILRLSFYYLSSLTLKKCFAYCSIFPKKFKIEREELIQLWMAEGFLRPSNQSDIGNKCFNDLLTNSFFQDIERNRDIDARKLRTIFSMVDVFNRPRKFQKLKNSQIAIVCGCRQLSIVECLPHLKILEIGGMGTVKRIDNEFYSNSGRVRVLFLALKELTLSDMGGLEEWMVSGGEEFAIQRCDELRYLFGEFHDFTSLQLLWIEDCKKMESIPSLQNCTSLMILNTKCWKEDCMGSLTQLKELNIGGFSEELEAFPAGLVNSFQHLNLSGSLESLGIVGWDKLKSVPHQL</sequence>
<dbReference type="Gene3D" id="3.80.10.10">
    <property type="entry name" value="Ribonuclease Inhibitor"/>
    <property type="match status" value="3"/>
</dbReference>
<keyword evidence="1" id="KW-0433">Leucine-rich repeat</keyword>
<dbReference type="InterPro" id="IPR038005">
    <property type="entry name" value="RX-like_CC"/>
</dbReference>
<evidence type="ECO:0000256" key="4">
    <source>
        <dbReference type="ARBA" id="ARBA00022821"/>
    </source>
</evidence>
<dbReference type="Pfam" id="PF00931">
    <property type="entry name" value="NB-ARC"/>
    <property type="match status" value="2"/>
</dbReference>